<comment type="caution">
    <text evidence="1">The sequence shown here is derived from an EMBL/GenBank/DDBJ whole genome shotgun (WGS) entry which is preliminary data.</text>
</comment>
<evidence type="ECO:0000313" key="1">
    <source>
        <dbReference type="EMBL" id="MBB3208505.1"/>
    </source>
</evidence>
<proteinExistence type="predicted"/>
<reference evidence="1 2" key="1">
    <citation type="submission" date="2020-08" db="EMBL/GenBank/DDBJ databases">
        <title>Genomic Encyclopedia of Type Strains, Phase III (KMG-III): the genomes of soil and plant-associated and newly described type strains.</title>
        <authorList>
            <person name="Whitman W."/>
        </authorList>
    </citation>
    <scope>NUCLEOTIDE SEQUENCE [LARGE SCALE GENOMIC DNA]</scope>
    <source>
        <strain evidence="1 2">CECT 8075</strain>
    </source>
</reference>
<dbReference type="EMBL" id="JACHXU010000016">
    <property type="protein sequence ID" value="MBB3208505.1"/>
    <property type="molecule type" value="Genomic_DNA"/>
</dbReference>
<accession>A0A7W5E1L5</accession>
<dbReference type="PANTHER" id="PTHR37946:SF1">
    <property type="entry name" value="SLL1969 PROTEIN"/>
    <property type="match status" value="1"/>
</dbReference>
<protein>
    <submittedName>
        <fullName evidence="1">Pimeloyl-ACP methyl ester carboxylesterase</fullName>
    </submittedName>
</protein>
<dbReference type="SUPFAM" id="SSF53474">
    <property type="entry name" value="alpha/beta-Hydrolases"/>
    <property type="match status" value="1"/>
</dbReference>
<dbReference type="AlphaFoldDB" id="A0A7W5E1L5"/>
<organism evidence="1 2">
    <name type="scientific">Aporhodopirellula rubra</name>
    <dbReference type="NCBI Taxonomy" id="980271"/>
    <lineage>
        <taxon>Bacteria</taxon>
        <taxon>Pseudomonadati</taxon>
        <taxon>Planctomycetota</taxon>
        <taxon>Planctomycetia</taxon>
        <taxon>Pirellulales</taxon>
        <taxon>Pirellulaceae</taxon>
        <taxon>Aporhodopirellula</taxon>
    </lineage>
</organism>
<sequence length="611" mass="67742">MQRPMLVETLFGTEADSPLFDAGLGVTAIDGNSTVPSAPLTALLLLCSLACVSGCSRSEIVWTGPLCVRPLAPVKTAGHIEQEAAYGPAERLYGIARERECQGIDTCVDLYFDVARLTCRVDGQCRTRRQRLLHKSALAKIVLTGQRFKRINPCRGLRIRSSDYEFWVPISFHGFVWQPSDFHRLVPVGNYESHKVTRVHRSDGAGIPMVVENRRCPDGTFLPEHSYFAATLVMDVPRCEEDVLASGVEIKVVDPLRVHATAIAGRMTPIAKDTSAPFVYRLKNEPAQFLGGFFNPYSDVEESKLFTVEPFQPGKIPVVFAHGLLSDPYTWIEMLNDLQACPWYVQNYQTWVFEYPTGQAFVKSAAELREQLVLARHVFDPGRNDPSLSDMVVVGHSMGGLIAKLQVTHSGTRLWDAVSAKPFDDMKLNLTFRQELQRYFFFDPSPDVGRAVFIGTPHRGSGIARRPIGILASALVSVPQSEKAKLKQAVEANPGVFTKQIVRGVPSSIDLLNPRNELLQAMEKLPTSGHVTLHTIFGNSRWMLGNGPSDGVVPVSSARDSRAISELEVDASHFELNDSQEAVNEVLRILNQHLQTHVDDACYRNSHVVTN</sequence>
<dbReference type="Proteomes" id="UP000536179">
    <property type="component" value="Unassembled WGS sequence"/>
</dbReference>
<dbReference type="Gene3D" id="3.40.50.1820">
    <property type="entry name" value="alpha/beta hydrolase"/>
    <property type="match status" value="1"/>
</dbReference>
<name>A0A7W5E1L5_9BACT</name>
<dbReference type="PANTHER" id="PTHR37946">
    <property type="entry name" value="SLL1969 PROTEIN"/>
    <property type="match status" value="1"/>
</dbReference>
<dbReference type="InterPro" id="IPR029058">
    <property type="entry name" value="AB_hydrolase_fold"/>
</dbReference>
<keyword evidence="2" id="KW-1185">Reference proteome</keyword>
<dbReference type="RefSeq" id="WP_184306682.1">
    <property type="nucleotide sequence ID" value="NZ_JACHXU010000016.1"/>
</dbReference>
<evidence type="ECO:0000313" key="2">
    <source>
        <dbReference type="Proteomes" id="UP000536179"/>
    </source>
</evidence>
<gene>
    <name evidence="1" type="ORF">FHS27_004334</name>
</gene>